<dbReference type="OrthoDB" id="423498at2759"/>
<proteinExistence type="predicted"/>
<evidence type="ECO:0000313" key="1">
    <source>
        <dbReference type="EMBL" id="CAG2238555.1"/>
    </source>
</evidence>
<dbReference type="SUPFAM" id="SSF101898">
    <property type="entry name" value="NHL repeat"/>
    <property type="match status" value="1"/>
</dbReference>
<name>A0A8S3TX56_MYTED</name>
<dbReference type="Proteomes" id="UP000683360">
    <property type="component" value="Unassembled WGS sequence"/>
</dbReference>
<protein>
    <submittedName>
        <fullName evidence="1">Uncharacterized protein</fullName>
    </submittedName>
</protein>
<sequence length="242" mass="27204">MVGLCLPSLTRTKAKEDLNGEELWKSTFEEIKGPRNICTDETGNIFVAATESNAVYVISADGSKFMKLLGQDDGMMEPKAMYFNQQNSELIVANKRGGDFTDHCVYCLDLDGEEIWRAKFDEIKGPRNICTDPFGNVFLAAADSDAVFALSPDGKKCKKLLNAEDGMKEPKALYFNNKILSCLWQTNAEAYLSAVLSITAKRKNIMFNFLVLLNMLNNDIKLFTFLKRTKVPLLNKGDYRFC</sequence>
<gene>
    <name evidence="1" type="ORF">MEDL_50960</name>
</gene>
<evidence type="ECO:0000313" key="2">
    <source>
        <dbReference type="Proteomes" id="UP000683360"/>
    </source>
</evidence>
<dbReference type="EMBL" id="CAJPWZ010002455">
    <property type="protein sequence ID" value="CAG2238555.1"/>
    <property type="molecule type" value="Genomic_DNA"/>
</dbReference>
<dbReference type="AlphaFoldDB" id="A0A8S3TX56"/>
<keyword evidence="2" id="KW-1185">Reference proteome</keyword>
<reference evidence="1" key="1">
    <citation type="submission" date="2021-03" db="EMBL/GenBank/DDBJ databases">
        <authorList>
            <person name="Bekaert M."/>
        </authorList>
    </citation>
    <scope>NUCLEOTIDE SEQUENCE</scope>
</reference>
<dbReference type="Gene3D" id="2.120.10.30">
    <property type="entry name" value="TolB, C-terminal domain"/>
    <property type="match status" value="1"/>
</dbReference>
<organism evidence="1 2">
    <name type="scientific">Mytilus edulis</name>
    <name type="common">Blue mussel</name>
    <dbReference type="NCBI Taxonomy" id="6550"/>
    <lineage>
        <taxon>Eukaryota</taxon>
        <taxon>Metazoa</taxon>
        <taxon>Spiralia</taxon>
        <taxon>Lophotrochozoa</taxon>
        <taxon>Mollusca</taxon>
        <taxon>Bivalvia</taxon>
        <taxon>Autobranchia</taxon>
        <taxon>Pteriomorphia</taxon>
        <taxon>Mytilida</taxon>
        <taxon>Mytiloidea</taxon>
        <taxon>Mytilidae</taxon>
        <taxon>Mytilinae</taxon>
        <taxon>Mytilus</taxon>
    </lineage>
</organism>
<dbReference type="InterPro" id="IPR011042">
    <property type="entry name" value="6-blade_b-propeller_TolB-like"/>
</dbReference>
<accession>A0A8S3TX56</accession>
<comment type="caution">
    <text evidence="1">The sequence shown here is derived from an EMBL/GenBank/DDBJ whole genome shotgun (WGS) entry which is preliminary data.</text>
</comment>